<evidence type="ECO:0008006" key="4">
    <source>
        <dbReference type="Google" id="ProtNLM"/>
    </source>
</evidence>
<evidence type="ECO:0000256" key="1">
    <source>
        <dbReference type="SAM" id="Phobius"/>
    </source>
</evidence>
<feature type="transmembrane region" description="Helical" evidence="1">
    <location>
        <begin position="40"/>
        <end position="60"/>
    </location>
</feature>
<feature type="transmembrane region" description="Helical" evidence="1">
    <location>
        <begin position="138"/>
        <end position="162"/>
    </location>
</feature>
<feature type="transmembrane region" description="Helical" evidence="1">
    <location>
        <begin position="81"/>
        <end position="99"/>
    </location>
</feature>
<sequence length="201" mass="22548">MNFFLKSISYILHPLLMPLVGAIIYFSAAPRFIPENIVQAKIFGVVVMTILIPIVLFFFLKSIGAITSVHLATVKQRKIPLLLQALLLIVVIKLIVDIYHHPELYFFFLGVLFSILTSIFMVLFNVKASIHMIGISAVTMFTIALSIHFGMNLILLITSLMIANGLVATSRLHYKAHTNLELILGFLIGIIPQLTLVNFWL</sequence>
<feature type="transmembrane region" description="Helical" evidence="1">
    <location>
        <begin position="7"/>
        <end position="28"/>
    </location>
</feature>
<evidence type="ECO:0000313" key="2">
    <source>
        <dbReference type="EMBL" id="KZS39364.1"/>
    </source>
</evidence>
<feature type="transmembrane region" description="Helical" evidence="1">
    <location>
        <begin position="182"/>
        <end position="200"/>
    </location>
</feature>
<protein>
    <recommendedName>
        <fullName evidence="4">Transmembrane protein</fullName>
    </recommendedName>
</protein>
<evidence type="ECO:0000313" key="3">
    <source>
        <dbReference type="Proteomes" id="UP000076715"/>
    </source>
</evidence>
<feature type="transmembrane region" description="Helical" evidence="1">
    <location>
        <begin position="105"/>
        <end position="126"/>
    </location>
</feature>
<dbReference type="AlphaFoldDB" id="A0A162CMB9"/>
<dbReference type="OrthoDB" id="9786064at2"/>
<name>A0A162CMB9_9FLAO</name>
<dbReference type="STRING" id="1642818.AWE51_12540"/>
<keyword evidence="3" id="KW-1185">Reference proteome</keyword>
<accession>A0A162CMB9</accession>
<dbReference type="RefSeq" id="WP_066317512.1">
    <property type="nucleotide sequence ID" value="NZ_CANLSS010000011.1"/>
</dbReference>
<proteinExistence type="predicted"/>
<keyword evidence="1" id="KW-0472">Membrane</keyword>
<keyword evidence="1" id="KW-0812">Transmembrane</keyword>
<dbReference type="Proteomes" id="UP000076715">
    <property type="component" value="Unassembled WGS sequence"/>
</dbReference>
<keyword evidence="1" id="KW-1133">Transmembrane helix</keyword>
<gene>
    <name evidence="2" type="ORF">AWE51_12540</name>
</gene>
<dbReference type="EMBL" id="LQRT01000035">
    <property type="protein sequence ID" value="KZS39364.1"/>
    <property type="molecule type" value="Genomic_DNA"/>
</dbReference>
<comment type="caution">
    <text evidence="2">The sequence shown here is derived from an EMBL/GenBank/DDBJ whole genome shotgun (WGS) entry which is preliminary data.</text>
</comment>
<reference evidence="2 3" key="1">
    <citation type="submission" date="2016-01" db="EMBL/GenBank/DDBJ databases">
        <title>The draft genome sequence of Aquimarina sp. RZW4-3-2.</title>
        <authorList>
            <person name="Wang Y."/>
        </authorList>
    </citation>
    <scope>NUCLEOTIDE SEQUENCE [LARGE SCALE GENOMIC DNA]</scope>
    <source>
        <strain evidence="2 3">RZW4-3-2</strain>
    </source>
</reference>
<organism evidence="2 3">
    <name type="scientific">Aquimarina aggregata</name>
    <dbReference type="NCBI Taxonomy" id="1642818"/>
    <lineage>
        <taxon>Bacteria</taxon>
        <taxon>Pseudomonadati</taxon>
        <taxon>Bacteroidota</taxon>
        <taxon>Flavobacteriia</taxon>
        <taxon>Flavobacteriales</taxon>
        <taxon>Flavobacteriaceae</taxon>
        <taxon>Aquimarina</taxon>
    </lineage>
</organism>